<evidence type="ECO:0000313" key="2">
    <source>
        <dbReference type="Proteomes" id="UP000051804"/>
    </source>
</evidence>
<comment type="caution">
    <text evidence="1">The sequence shown here is derived from an EMBL/GenBank/DDBJ whole genome shotgun (WGS) entry which is preliminary data.</text>
</comment>
<dbReference type="RefSeq" id="WP_056950859.1">
    <property type="nucleotide sequence ID" value="NZ_AZDJ01000016.1"/>
</dbReference>
<dbReference type="OrthoDB" id="7061608at2"/>
<dbReference type="Proteomes" id="UP000051804">
    <property type="component" value="Unassembled WGS sequence"/>
</dbReference>
<evidence type="ECO:0000313" key="1">
    <source>
        <dbReference type="EMBL" id="KRK72917.1"/>
    </source>
</evidence>
<keyword evidence="2" id="KW-1185">Reference proteome</keyword>
<dbReference type="EMBL" id="AZDJ01000016">
    <property type="protein sequence ID" value="KRK72917.1"/>
    <property type="molecule type" value="Genomic_DNA"/>
</dbReference>
<name>A0A0R1JNA3_9LACO</name>
<protein>
    <submittedName>
        <fullName evidence="1">Uncharacterized protein</fullName>
    </submittedName>
</protein>
<organism evidence="1 2">
    <name type="scientific">Lacticaseibacillus nasuensis JCM 17158</name>
    <dbReference type="NCBI Taxonomy" id="1291734"/>
    <lineage>
        <taxon>Bacteria</taxon>
        <taxon>Bacillati</taxon>
        <taxon>Bacillota</taxon>
        <taxon>Bacilli</taxon>
        <taxon>Lactobacillales</taxon>
        <taxon>Lactobacillaceae</taxon>
        <taxon>Lacticaseibacillus</taxon>
    </lineage>
</organism>
<gene>
    <name evidence="1" type="ORF">FD02_GL001337</name>
</gene>
<accession>A0A0R1JNA3</accession>
<dbReference type="AlphaFoldDB" id="A0A0R1JNA3"/>
<proteinExistence type="predicted"/>
<dbReference type="PATRIC" id="fig|1291734.4.peg.1375"/>
<reference evidence="1 2" key="1">
    <citation type="journal article" date="2015" name="Genome Announc.">
        <title>Expanding the biotechnology potential of lactobacilli through comparative genomics of 213 strains and associated genera.</title>
        <authorList>
            <person name="Sun Z."/>
            <person name="Harris H.M."/>
            <person name="McCann A."/>
            <person name="Guo C."/>
            <person name="Argimon S."/>
            <person name="Zhang W."/>
            <person name="Yang X."/>
            <person name="Jeffery I.B."/>
            <person name="Cooney J.C."/>
            <person name="Kagawa T.F."/>
            <person name="Liu W."/>
            <person name="Song Y."/>
            <person name="Salvetti E."/>
            <person name="Wrobel A."/>
            <person name="Rasinkangas P."/>
            <person name="Parkhill J."/>
            <person name="Rea M.C."/>
            <person name="O'Sullivan O."/>
            <person name="Ritari J."/>
            <person name="Douillard F.P."/>
            <person name="Paul Ross R."/>
            <person name="Yang R."/>
            <person name="Briner A.E."/>
            <person name="Felis G.E."/>
            <person name="de Vos W.M."/>
            <person name="Barrangou R."/>
            <person name="Klaenhammer T.R."/>
            <person name="Caufield P.W."/>
            <person name="Cui Y."/>
            <person name="Zhang H."/>
            <person name="O'Toole P.W."/>
        </authorList>
    </citation>
    <scope>NUCLEOTIDE SEQUENCE [LARGE SCALE GENOMIC DNA]</scope>
    <source>
        <strain evidence="1 2">JCM 17158</strain>
    </source>
</reference>
<sequence>MTTLQVRGINQPRLDVPANFRLIVTERHHRNGELVTVQRYQPTAPAIPYCEHVSLVWGSDGRLLSFNRFVRPTGIGLPSPSEAQVIAEATMLGLDALYAHGLHFMRVLPQARGVIIDGHQIEIPMRWVKFGHDNGSYNLVGVGAGGRVVECEREAFWDYARGRRATEEWNFDQWVLAREGRGAQPPAPEALA</sequence>